<evidence type="ECO:0000256" key="2">
    <source>
        <dbReference type="SAM" id="SignalP"/>
    </source>
</evidence>
<dbReference type="Pfam" id="PF07589">
    <property type="entry name" value="PEP-CTERM"/>
    <property type="match status" value="1"/>
</dbReference>
<reference evidence="4 5" key="1">
    <citation type="submission" date="2019-02" db="EMBL/GenBank/DDBJ databases">
        <title>Deep-cultivation of Planctomycetes and their phenomic and genomic characterization uncovers novel biology.</title>
        <authorList>
            <person name="Wiegand S."/>
            <person name="Jogler M."/>
            <person name="Boedeker C."/>
            <person name="Pinto D."/>
            <person name="Vollmers J."/>
            <person name="Rivas-Marin E."/>
            <person name="Kohn T."/>
            <person name="Peeters S.H."/>
            <person name="Heuer A."/>
            <person name="Rast P."/>
            <person name="Oberbeckmann S."/>
            <person name="Bunk B."/>
            <person name="Jeske O."/>
            <person name="Meyerdierks A."/>
            <person name="Storesund J.E."/>
            <person name="Kallscheuer N."/>
            <person name="Luecker S."/>
            <person name="Lage O.M."/>
            <person name="Pohl T."/>
            <person name="Merkel B.J."/>
            <person name="Hornburger P."/>
            <person name="Mueller R.-W."/>
            <person name="Bruemmer F."/>
            <person name="Labrenz M."/>
            <person name="Spormann A.M."/>
            <person name="Op den Camp H."/>
            <person name="Overmann J."/>
            <person name="Amann R."/>
            <person name="Jetten M.S.M."/>
            <person name="Mascher T."/>
            <person name="Medema M.H."/>
            <person name="Devos D.P."/>
            <person name="Kaster A.-K."/>
            <person name="Ovreas L."/>
            <person name="Rohde M."/>
            <person name="Galperin M.Y."/>
            <person name="Jogler C."/>
        </authorList>
    </citation>
    <scope>NUCLEOTIDE SEQUENCE [LARGE SCALE GENOMIC DNA]</scope>
    <source>
        <strain evidence="4 5">V22</strain>
    </source>
</reference>
<keyword evidence="1" id="KW-0472">Membrane</keyword>
<dbReference type="AlphaFoldDB" id="A0A517T4W0"/>
<dbReference type="InterPro" id="IPR013424">
    <property type="entry name" value="Ice-binding_C"/>
</dbReference>
<feature type="domain" description="Ice-binding protein C-terminal" evidence="3">
    <location>
        <begin position="203"/>
        <end position="227"/>
    </location>
</feature>
<feature type="signal peptide" evidence="2">
    <location>
        <begin position="1"/>
        <end position="22"/>
    </location>
</feature>
<name>A0A517T4W0_9PLAN</name>
<accession>A0A517T4W0</accession>
<dbReference type="KEGG" id="chya:V22_06190"/>
<keyword evidence="1" id="KW-0812">Transmembrane</keyword>
<keyword evidence="1" id="KW-1133">Transmembrane helix</keyword>
<proteinExistence type="predicted"/>
<feature type="chain" id="PRO_5022113378" description="Ice-binding protein C-terminal domain-containing protein" evidence="2">
    <location>
        <begin position="23"/>
        <end position="230"/>
    </location>
</feature>
<keyword evidence="5" id="KW-1185">Reference proteome</keyword>
<dbReference type="Proteomes" id="UP000319976">
    <property type="component" value="Chromosome"/>
</dbReference>
<gene>
    <name evidence="4" type="ORF">V22_06190</name>
</gene>
<feature type="transmembrane region" description="Helical" evidence="1">
    <location>
        <begin position="207"/>
        <end position="224"/>
    </location>
</feature>
<protein>
    <recommendedName>
        <fullName evidence="3">Ice-binding protein C-terminal domain-containing protein</fullName>
    </recommendedName>
</protein>
<evidence type="ECO:0000313" key="5">
    <source>
        <dbReference type="Proteomes" id="UP000319976"/>
    </source>
</evidence>
<evidence type="ECO:0000259" key="3">
    <source>
        <dbReference type="Pfam" id="PF07589"/>
    </source>
</evidence>
<sequence precursor="true">MISMKALLAGLSALLVGQLAHAAILYDQPALAGGYGGVAIEGFAVGHDFTLGSDAQLTDFTVLLGDNQSSGSNSSGVLDDFTGTIGWGIYSSAGTTPGTLLFSGSDSSVALTGAPNTTALQDFFFADVDFSAGVNLIAGDYWLVIRDGAWGTTRTFGSPAVGWFGNQDFGQAGVFSGNEANPGGWTINGGNAAFTINGVEGAAVPEPTALFLAGCGALGLIAAARRRRKS</sequence>
<dbReference type="EMBL" id="CP036316">
    <property type="protein sequence ID" value="QDT63398.1"/>
    <property type="molecule type" value="Genomic_DNA"/>
</dbReference>
<evidence type="ECO:0000256" key="1">
    <source>
        <dbReference type="SAM" id="Phobius"/>
    </source>
</evidence>
<keyword evidence="2" id="KW-0732">Signal</keyword>
<evidence type="ECO:0000313" key="4">
    <source>
        <dbReference type="EMBL" id="QDT63398.1"/>
    </source>
</evidence>
<organism evidence="4 5">
    <name type="scientific">Calycomorphotria hydatis</name>
    <dbReference type="NCBI Taxonomy" id="2528027"/>
    <lineage>
        <taxon>Bacteria</taxon>
        <taxon>Pseudomonadati</taxon>
        <taxon>Planctomycetota</taxon>
        <taxon>Planctomycetia</taxon>
        <taxon>Planctomycetales</taxon>
        <taxon>Planctomycetaceae</taxon>
        <taxon>Calycomorphotria</taxon>
    </lineage>
</organism>